<dbReference type="AlphaFoldDB" id="A0AAN7TFC9"/>
<feature type="compositionally biased region" description="Low complexity" evidence="1">
    <location>
        <begin position="179"/>
        <end position="189"/>
    </location>
</feature>
<sequence>MAFFGGTPSAQDATSSLRLPASKRISVPTAMRLSTITEAASVGVTGKSADDAPSYRSRVRNSNISSSTAASVYSQPSRVSSGRRSQDTLKTGPPAYSTIPDGQYEDEDLRAPVEGEKLAELRRNGGYLPQGRRRGGWVRPILITIGVLLVVALVVGLAVSLTIGRNHKTSDSGQGGQAGSRSSNSSSSQARPFPLGEYSLTTNLRTVNIDCTSNPSTWSCYPYNVLDPSNRATETSSLATFNWIITNTSATFATNESSSTSDHGIPSNLTISSTNNPFSIIFTNQSLTYISTSGNSTSGNSTSSRYTFSFKMQKSVIPTTSLTSSGKVAECFYNSTMFVGTLHLHDKVSGSASNSTSTSAFTEWPYAVEVSQSSPGGQGIPACYEMVDGSLGDEISGAIAPQPESSTCLCEYRNH</sequence>
<feature type="region of interest" description="Disordered" evidence="1">
    <location>
        <begin position="44"/>
        <end position="106"/>
    </location>
</feature>
<evidence type="ECO:0000256" key="1">
    <source>
        <dbReference type="SAM" id="MobiDB-lite"/>
    </source>
</evidence>
<keyword evidence="2" id="KW-1133">Transmembrane helix</keyword>
<evidence type="ECO:0000256" key="2">
    <source>
        <dbReference type="SAM" id="Phobius"/>
    </source>
</evidence>
<keyword evidence="2" id="KW-0812">Transmembrane</keyword>
<keyword evidence="2" id="KW-0472">Membrane</keyword>
<proteinExistence type="predicted"/>
<comment type="caution">
    <text evidence="3">The sequence shown here is derived from an EMBL/GenBank/DDBJ whole genome shotgun (WGS) entry which is preliminary data.</text>
</comment>
<organism evidence="3 4">
    <name type="scientific">Meristemomyces frigidus</name>
    <dbReference type="NCBI Taxonomy" id="1508187"/>
    <lineage>
        <taxon>Eukaryota</taxon>
        <taxon>Fungi</taxon>
        <taxon>Dikarya</taxon>
        <taxon>Ascomycota</taxon>
        <taxon>Pezizomycotina</taxon>
        <taxon>Dothideomycetes</taxon>
        <taxon>Dothideomycetidae</taxon>
        <taxon>Mycosphaerellales</taxon>
        <taxon>Teratosphaeriaceae</taxon>
        <taxon>Meristemomyces</taxon>
    </lineage>
</organism>
<evidence type="ECO:0008006" key="5">
    <source>
        <dbReference type="Google" id="ProtNLM"/>
    </source>
</evidence>
<evidence type="ECO:0000313" key="3">
    <source>
        <dbReference type="EMBL" id="KAK5113963.1"/>
    </source>
</evidence>
<feature type="transmembrane region" description="Helical" evidence="2">
    <location>
        <begin position="141"/>
        <end position="163"/>
    </location>
</feature>
<evidence type="ECO:0000313" key="4">
    <source>
        <dbReference type="Proteomes" id="UP001310890"/>
    </source>
</evidence>
<protein>
    <recommendedName>
        <fullName evidence="5">Tat pathway signal sequence</fullName>
    </recommendedName>
</protein>
<feature type="compositionally biased region" description="Low complexity" evidence="1">
    <location>
        <begin position="54"/>
        <end position="67"/>
    </location>
</feature>
<dbReference type="EMBL" id="JAVRRL010000020">
    <property type="protein sequence ID" value="KAK5113963.1"/>
    <property type="molecule type" value="Genomic_DNA"/>
</dbReference>
<dbReference type="Proteomes" id="UP001310890">
    <property type="component" value="Unassembled WGS sequence"/>
</dbReference>
<reference evidence="3" key="1">
    <citation type="submission" date="2023-08" db="EMBL/GenBank/DDBJ databases">
        <title>Black Yeasts Isolated from many extreme environments.</title>
        <authorList>
            <person name="Coleine C."/>
            <person name="Stajich J.E."/>
            <person name="Selbmann L."/>
        </authorList>
    </citation>
    <scope>NUCLEOTIDE SEQUENCE</scope>
    <source>
        <strain evidence="3">CCFEE 5401</strain>
    </source>
</reference>
<feature type="compositionally biased region" description="Polar residues" evidence="1">
    <location>
        <begin position="68"/>
        <end position="83"/>
    </location>
</feature>
<feature type="region of interest" description="Disordered" evidence="1">
    <location>
        <begin position="165"/>
        <end position="192"/>
    </location>
</feature>
<accession>A0AAN7TFC9</accession>
<gene>
    <name evidence="3" type="ORF">LTR62_003086</name>
</gene>
<name>A0AAN7TFC9_9PEZI</name>